<protein>
    <recommendedName>
        <fullName evidence="4">Helicase C-terminal domain-containing protein</fullName>
    </recommendedName>
</protein>
<dbReference type="STRING" id="164328.H3G7S2"/>
<dbReference type="InterPro" id="IPR049730">
    <property type="entry name" value="SNF2/RAD54-like_C"/>
</dbReference>
<dbReference type="EnsemblProtists" id="Phyra53084">
    <property type="protein sequence ID" value="Phyra53084"/>
    <property type="gene ID" value="Phyra53084"/>
</dbReference>
<name>H3G7S2_PHYRM</name>
<evidence type="ECO:0000256" key="1">
    <source>
        <dbReference type="ARBA" id="ARBA00022801"/>
    </source>
</evidence>
<dbReference type="eggNOG" id="KOG0298">
    <property type="taxonomic scope" value="Eukaryota"/>
</dbReference>
<reference evidence="3" key="1">
    <citation type="journal article" date="2006" name="Science">
        <title>Phytophthora genome sequences uncover evolutionary origins and mechanisms of pathogenesis.</title>
        <authorList>
            <person name="Tyler B.M."/>
            <person name="Tripathy S."/>
            <person name="Zhang X."/>
            <person name="Dehal P."/>
            <person name="Jiang R.H."/>
            <person name="Aerts A."/>
            <person name="Arredondo F.D."/>
            <person name="Baxter L."/>
            <person name="Bensasson D."/>
            <person name="Beynon J.L."/>
            <person name="Chapman J."/>
            <person name="Damasceno C.M."/>
            <person name="Dorrance A.E."/>
            <person name="Dou D."/>
            <person name="Dickerman A.W."/>
            <person name="Dubchak I.L."/>
            <person name="Garbelotto M."/>
            <person name="Gijzen M."/>
            <person name="Gordon S.G."/>
            <person name="Govers F."/>
            <person name="Grunwald N.J."/>
            <person name="Huang W."/>
            <person name="Ivors K.L."/>
            <person name="Jones R.W."/>
            <person name="Kamoun S."/>
            <person name="Krampis K."/>
            <person name="Lamour K.H."/>
            <person name="Lee M.K."/>
            <person name="McDonald W.H."/>
            <person name="Medina M."/>
            <person name="Meijer H.J."/>
            <person name="Nordberg E.K."/>
            <person name="Maclean D.J."/>
            <person name="Ospina-Giraldo M.D."/>
            <person name="Morris P.F."/>
            <person name="Phuntumart V."/>
            <person name="Putnam N.H."/>
            <person name="Rash S."/>
            <person name="Rose J.K."/>
            <person name="Sakihama Y."/>
            <person name="Salamov A.A."/>
            <person name="Savidor A."/>
            <person name="Scheuring C.F."/>
            <person name="Smith B.M."/>
            <person name="Sobral B.W."/>
            <person name="Terry A."/>
            <person name="Torto-Alalibo T.A."/>
            <person name="Win J."/>
            <person name="Xu Z."/>
            <person name="Zhang H."/>
            <person name="Grigoriev I.V."/>
            <person name="Rokhsar D.S."/>
            <person name="Boore J.L."/>
        </authorList>
    </citation>
    <scope>NUCLEOTIDE SEQUENCE [LARGE SCALE GENOMIC DNA]</scope>
    <source>
        <strain evidence="3">Pr102</strain>
    </source>
</reference>
<sequence>MSQFQVCPAACVLALPFKVGANGLNIVEATEVILVEPLLSNSIEAQAVNRVHRLGQTRRTRVHRFIVQGSIEERI</sequence>
<dbReference type="CDD" id="cd18793">
    <property type="entry name" value="SF2_C_SNF"/>
    <property type="match status" value="1"/>
</dbReference>
<dbReference type="OMA" id="ATRIYFV"/>
<accession>H3G7S2</accession>
<dbReference type="PANTHER" id="PTHR45865:SF1">
    <property type="entry name" value="E3 UBIQUITIN-PROTEIN LIGASE SHPRH"/>
    <property type="match status" value="1"/>
</dbReference>
<keyword evidence="1" id="KW-0378">Hydrolase</keyword>
<dbReference type="HOGENOM" id="CLU_000315_30_3_1"/>
<dbReference type="PANTHER" id="PTHR45865">
    <property type="entry name" value="E3 UBIQUITIN-PROTEIN LIGASE SHPRH FAMILY MEMBER"/>
    <property type="match status" value="1"/>
</dbReference>
<keyword evidence="3" id="KW-1185">Reference proteome</keyword>
<dbReference type="InParanoid" id="H3G7S2"/>
<organism evidence="2 3">
    <name type="scientific">Phytophthora ramorum</name>
    <name type="common">Sudden oak death agent</name>
    <dbReference type="NCBI Taxonomy" id="164328"/>
    <lineage>
        <taxon>Eukaryota</taxon>
        <taxon>Sar</taxon>
        <taxon>Stramenopiles</taxon>
        <taxon>Oomycota</taxon>
        <taxon>Peronosporomycetes</taxon>
        <taxon>Peronosporales</taxon>
        <taxon>Peronosporaceae</taxon>
        <taxon>Phytophthora</taxon>
    </lineage>
</organism>
<dbReference type="Proteomes" id="UP000005238">
    <property type="component" value="Unassembled WGS sequence"/>
</dbReference>
<dbReference type="InterPro" id="IPR052583">
    <property type="entry name" value="ATP-helicase/E3_Ub-Ligase"/>
</dbReference>
<dbReference type="AlphaFoldDB" id="H3G7S2"/>
<dbReference type="SUPFAM" id="SSF52540">
    <property type="entry name" value="P-loop containing nucleoside triphosphate hydrolases"/>
    <property type="match status" value="1"/>
</dbReference>
<evidence type="ECO:0000313" key="3">
    <source>
        <dbReference type="Proteomes" id="UP000005238"/>
    </source>
</evidence>
<evidence type="ECO:0008006" key="4">
    <source>
        <dbReference type="Google" id="ProtNLM"/>
    </source>
</evidence>
<evidence type="ECO:0000313" key="2">
    <source>
        <dbReference type="EnsemblProtists" id="Phyra53084"/>
    </source>
</evidence>
<dbReference type="EMBL" id="DS566075">
    <property type="status" value="NOT_ANNOTATED_CDS"/>
    <property type="molecule type" value="Genomic_DNA"/>
</dbReference>
<dbReference type="Gene3D" id="3.40.50.300">
    <property type="entry name" value="P-loop containing nucleotide triphosphate hydrolases"/>
    <property type="match status" value="1"/>
</dbReference>
<proteinExistence type="predicted"/>
<dbReference type="GO" id="GO:0016787">
    <property type="term" value="F:hydrolase activity"/>
    <property type="evidence" value="ECO:0007669"/>
    <property type="project" value="UniProtKB-KW"/>
</dbReference>
<dbReference type="InterPro" id="IPR027417">
    <property type="entry name" value="P-loop_NTPase"/>
</dbReference>
<reference evidence="2" key="2">
    <citation type="submission" date="2015-06" db="UniProtKB">
        <authorList>
            <consortium name="EnsemblProtists"/>
        </authorList>
    </citation>
    <scope>IDENTIFICATION</scope>
    <source>
        <strain evidence="2">Pr102</strain>
    </source>
</reference>